<evidence type="ECO:0000256" key="2">
    <source>
        <dbReference type="ARBA" id="ARBA00011233"/>
    </source>
</evidence>
<dbReference type="InterPro" id="IPR023614">
    <property type="entry name" value="Porin_dom_sf"/>
</dbReference>
<dbReference type="InterPro" id="IPR033900">
    <property type="entry name" value="Gram_neg_porin_domain"/>
</dbReference>
<feature type="signal peptide" evidence="11">
    <location>
        <begin position="1"/>
        <end position="23"/>
    </location>
</feature>
<evidence type="ECO:0000313" key="14">
    <source>
        <dbReference type="Proteomes" id="UP000659697"/>
    </source>
</evidence>
<evidence type="ECO:0000256" key="5">
    <source>
        <dbReference type="ARBA" id="ARBA00022692"/>
    </source>
</evidence>
<evidence type="ECO:0000256" key="10">
    <source>
        <dbReference type="ARBA" id="ARBA00023237"/>
    </source>
</evidence>
<name>A0ABQ3KX94_9ALTE</name>
<evidence type="ECO:0000256" key="9">
    <source>
        <dbReference type="ARBA" id="ARBA00023136"/>
    </source>
</evidence>
<dbReference type="SUPFAM" id="SSF56935">
    <property type="entry name" value="Porins"/>
    <property type="match status" value="1"/>
</dbReference>
<sequence>MKTIKLSLVAAALSSLFAVPALAADVQIYGRAHLSVDSLDNGVDSGTNVSSNSSRLGFRAKTEIEGGLEAFVQIEQNIRFDEGAGSWASRDSFVGIRGNFGTVRLGQFDTPLKAVRGKVDMFGDRIGDIRNLTRTSTSGSTNANIGNVFDERYKNGVHYQTPKFGNFVFDIHYTPHNNAGATVDNVQESYSMALSYEVKGFYAAIAYETFEGQNGLDPNALRLGAYYDVTSDFRVSGMFQSASDVPGGDRNVYGVGASYKMGDYTLRSQYYVADDNDAADSGASMLVIGADRRLGKDLTLYVAYGITSNDDAAAFRVSAGGRDTQLAAVPGKDSSGLSLGVQYNF</sequence>
<keyword evidence="6 11" id="KW-0732">Signal</keyword>
<comment type="subunit">
    <text evidence="2">Homotrimer.</text>
</comment>
<keyword evidence="9" id="KW-0472">Membrane</keyword>
<dbReference type="CDD" id="cd00342">
    <property type="entry name" value="gram_neg_porins"/>
    <property type="match status" value="1"/>
</dbReference>
<keyword evidence="4" id="KW-1134">Transmembrane beta strand</keyword>
<dbReference type="PRINTS" id="PR00182">
    <property type="entry name" value="ECOLNEIPORIN"/>
</dbReference>
<dbReference type="InterPro" id="IPR001702">
    <property type="entry name" value="Porin_Gram-ve"/>
</dbReference>
<keyword evidence="10" id="KW-0998">Cell outer membrane</keyword>
<evidence type="ECO:0000256" key="11">
    <source>
        <dbReference type="SAM" id="SignalP"/>
    </source>
</evidence>
<organism evidence="13 14">
    <name type="scientific">Alishewanella longhuensis</name>
    <dbReference type="NCBI Taxonomy" id="1091037"/>
    <lineage>
        <taxon>Bacteria</taxon>
        <taxon>Pseudomonadati</taxon>
        <taxon>Pseudomonadota</taxon>
        <taxon>Gammaproteobacteria</taxon>
        <taxon>Alteromonadales</taxon>
        <taxon>Alteromonadaceae</taxon>
        <taxon>Alishewanella</taxon>
    </lineage>
</organism>
<keyword evidence="14" id="KW-1185">Reference proteome</keyword>
<dbReference type="Proteomes" id="UP000659697">
    <property type="component" value="Unassembled WGS sequence"/>
</dbReference>
<feature type="domain" description="Porin" evidence="12">
    <location>
        <begin position="10"/>
        <end position="311"/>
    </location>
</feature>
<keyword evidence="8" id="KW-0626">Porin</keyword>
<dbReference type="InterPro" id="IPR002299">
    <property type="entry name" value="Porin_Neis"/>
</dbReference>
<dbReference type="Pfam" id="PF13609">
    <property type="entry name" value="Porin_4"/>
    <property type="match status" value="1"/>
</dbReference>
<accession>A0ABQ3KX94</accession>
<keyword evidence="5" id="KW-0812">Transmembrane</keyword>
<reference evidence="14" key="1">
    <citation type="journal article" date="2019" name="Int. J. Syst. Evol. Microbiol.">
        <title>The Global Catalogue of Microorganisms (GCM) 10K type strain sequencing project: providing services to taxonomists for standard genome sequencing and annotation.</title>
        <authorList>
            <consortium name="The Broad Institute Genomics Platform"/>
            <consortium name="The Broad Institute Genome Sequencing Center for Infectious Disease"/>
            <person name="Wu L."/>
            <person name="Ma J."/>
        </authorList>
    </citation>
    <scope>NUCLEOTIDE SEQUENCE [LARGE SCALE GENOMIC DNA]</scope>
    <source>
        <strain evidence="14">CGMCC 1.7003</strain>
    </source>
</reference>
<protein>
    <recommendedName>
        <fullName evidence="12">Porin domain-containing protein</fullName>
    </recommendedName>
</protein>
<evidence type="ECO:0000313" key="13">
    <source>
        <dbReference type="EMBL" id="GHG66049.1"/>
    </source>
</evidence>
<gene>
    <name evidence="13" type="ORF">GCM10010919_13880</name>
</gene>
<dbReference type="InterPro" id="IPR050298">
    <property type="entry name" value="Gram-neg_bact_OMP"/>
</dbReference>
<dbReference type="PANTHER" id="PTHR34501">
    <property type="entry name" value="PROTEIN YDDL-RELATED"/>
    <property type="match status" value="1"/>
</dbReference>
<evidence type="ECO:0000259" key="12">
    <source>
        <dbReference type="Pfam" id="PF13609"/>
    </source>
</evidence>
<evidence type="ECO:0000256" key="4">
    <source>
        <dbReference type="ARBA" id="ARBA00022452"/>
    </source>
</evidence>
<evidence type="ECO:0000256" key="7">
    <source>
        <dbReference type="ARBA" id="ARBA00023065"/>
    </source>
</evidence>
<evidence type="ECO:0000256" key="3">
    <source>
        <dbReference type="ARBA" id="ARBA00022448"/>
    </source>
</evidence>
<proteinExistence type="predicted"/>
<evidence type="ECO:0000256" key="6">
    <source>
        <dbReference type="ARBA" id="ARBA00022729"/>
    </source>
</evidence>
<dbReference type="EMBL" id="BNAO01000002">
    <property type="protein sequence ID" value="GHG66049.1"/>
    <property type="molecule type" value="Genomic_DNA"/>
</dbReference>
<dbReference type="PANTHER" id="PTHR34501:SF9">
    <property type="entry name" value="MAJOR OUTER MEMBRANE PROTEIN P.IA"/>
    <property type="match status" value="1"/>
</dbReference>
<dbReference type="Gene3D" id="2.40.160.10">
    <property type="entry name" value="Porin"/>
    <property type="match status" value="1"/>
</dbReference>
<comment type="subcellular location">
    <subcellularLocation>
        <location evidence="1">Cell outer membrane</location>
        <topology evidence="1">Multi-pass membrane protein</topology>
    </subcellularLocation>
</comment>
<dbReference type="RefSeq" id="WP_189431604.1">
    <property type="nucleotide sequence ID" value="NZ_BNAO01000002.1"/>
</dbReference>
<evidence type="ECO:0000256" key="1">
    <source>
        <dbReference type="ARBA" id="ARBA00004571"/>
    </source>
</evidence>
<dbReference type="PRINTS" id="PR00184">
    <property type="entry name" value="NEISSPPORIN"/>
</dbReference>
<comment type="caution">
    <text evidence="13">The sequence shown here is derived from an EMBL/GenBank/DDBJ whole genome shotgun (WGS) entry which is preliminary data.</text>
</comment>
<keyword evidence="7" id="KW-0406">Ion transport</keyword>
<evidence type="ECO:0000256" key="8">
    <source>
        <dbReference type="ARBA" id="ARBA00023114"/>
    </source>
</evidence>
<feature type="chain" id="PRO_5045360886" description="Porin domain-containing protein" evidence="11">
    <location>
        <begin position="24"/>
        <end position="345"/>
    </location>
</feature>
<keyword evidence="3" id="KW-0813">Transport</keyword>